<feature type="domain" description="Bacterial EndoU nuclease" evidence="1">
    <location>
        <begin position="35"/>
        <end position="163"/>
    </location>
</feature>
<gene>
    <name evidence="2" type="ORF">Air01nite_08440</name>
</gene>
<dbReference type="EMBL" id="BONC01000003">
    <property type="protein sequence ID" value="GIF54749.1"/>
    <property type="molecule type" value="Genomic_DNA"/>
</dbReference>
<comment type="caution">
    <text evidence="2">The sequence shown here is derived from an EMBL/GenBank/DDBJ whole genome shotgun (WGS) entry which is preliminary data.</text>
</comment>
<evidence type="ECO:0000313" key="2">
    <source>
        <dbReference type="EMBL" id="GIF54749.1"/>
    </source>
</evidence>
<organism evidence="2 3">
    <name type="scientific">Asanoa iriomotensis</name>
    <dbReference type="NCBI Taxonomy" id="234613"/>
    <lineage>
        <taxon>Bacteria</taxon>
        <taxon>Bacillati</taxon>
        <taxon>Actinomycetota</taxon>
        <taxon>Actinomycetes</taxon>
        <taxon>Micromonosporales</taxon>
        <taxon>Micromonosporaceae</taxon>
        <taxon>Asanoa</taxon>
    </lineage>
</organism>
<reference evidence="2 3" key="1">
    <citation type="submission" date="2021-01" db="EMBL/GenBank/DDBJ databases">
        <title>Whole genome shotgun sequence of Asanoa iriomotensis NBRC 100142.</title>
        <authorList>
            <person name="Komaki H."/>
            <person name="Tamura T."/>
        </authorList>
    </citation>
    <scope>NUCLEOTIDE SEQUENCE [LARGE SCALE GENOMIC DNA]</scope>
    <source>
        <strain evidence="2 3">NBRC 100142</strain>
    </source>
</reference>
<dbReference type="InterPro" id="IPR029501">
    <property type="entry name" value="EndoU_bac"/>
</dbReference>
<dbReference type="Proteomes" id="UP000624325">
    <property type="component" value="Unassembled WGS sequence"/>
</dbReference>
<evidence type="ECO:0000313" key="3">
    <source>
        <dbReference type="Proteomes" id="UP000624325"/>
    </source>
</evidence>
<dbReference type="Pfam" id="PF14436">
    <property type="entry name" value="EndoU_bacteria"/>
    <property type="match status" value="1"/>
</dbReference>
<name>A0ABQ4BW80_9ACTN</name>
<proteinExistence type="predicted"/>
<dbReference type="RefSeq" id="WP_239090476.1">
    <property type="nucleotide sequence ID" value="NZ_BAAALU010000030.1"/>
</dbReference>
<sequence>MAKKNAGGKLMRAALAYLRKANRRERPGRLSVWSRDHVFKGHMYPGATHGSGWHYRPGGMDWPNRRIDPSTVTRRSSTGAYSATVQYFDPTIPPSGVWRDKHGNDGVSSFFPDHWTPSEVENAINTAFHRSTPVPGSNRWRGTYRGMRIEGYYDNGDVGHGWPVI</sequence>
<keyword evidence="3" id="KW-1185">Reference proteome</keyword>
<evidence type="ECO:0000259" key="1">
    <source>
        <dbReference type="Pfam" id="PF14436"/>
    </source>
</evidence>
<accession>A0ABQ4BW80</accession>
<protein>
    <recommendedName>
        <fullName evidence="1">Bacterial EndoU nuclease domain-containing protein</fullName>
    </recommendedName>
</protein>